<feature type="region of interest" description="Disordered" evidence="1">
    <location>
        <begin position="381"/>
        <end position="409"/>
    </location>
</feature>
<accession>A0A2S9XG17</accession>
<evidence type="ECO:0000313" key="3">
    <source>
        <dbReference type="Proteomes" id="UP000237968"/>
    </source>
</evidence>
<proteinExistence type="predicted"/>
<dbReference type="EMBL" id="PVNK01000231">
    <property type="protein sequence ID" value="PRP91818.1"/>
    <property type="molecule type" value="Genomic_DNA"/>
</dbReference>
<dbReference type="AlphaFoldDB" id="A0A2S9XG17"/>
<feature type="compositionally biased region" description="Gly residues" evidence="1">
    <location>
        <begin position="1"/>
        <end position="21"/>
    </location>
</feature>
<gene>
    <name evidence="2" type="ORF">ENSA5_52550</name>
</gene>
<dbReference type="Proteomes" id="UP000237968">
    <property type="component" value="Unassembled WGS sequence"/>
</dbReference>
<feature type="compositionally biased region" description="Basic and acidic residues" evidence="1">
    <location>
        <begin position="22"/>
        <end position="37"/>
    </location>
</feature>
<dbReference type="InterPro" id="IPR030884">
    <property type="entry name" value="CHP04551"/>
</dbReference>
<evidence type="ECO:0000313" key="2">
    <source>
        <dbReference type="EMBL" id="PRP91818.1"/>
    </source>
</evidence>
<feature type="region of interest" description="Disordered" evidence="1">
    <location>
        <begin position="1"/>
        <end position="47"/>
    </location>
</feature>
<evidence type="ECO:0008006" key="4">
    <source>
        <dbReference type="Google" id="ProtNLM"/>
    </source>
</evidence>
<dbReference type="NCBIfam" id="TIGR04551">
    <property type="entry name" value="TIGR04551 family protein"/>
    <property type="match status" value="1"/>
</dbReference>
<comment type="caution">
    <text evidence="2">The sequence shown here is derived from an EMBL/GenBank/DDBJ whole genome shotgun (WGS) entry which is preliminary data.</text>
</comment>
<keyword evidence="3" id="KW-1185">Reference proteome</keyword>
<evidence type="ECO:0000256" key="1">
    <source>
        <dbReference type="SAM" id="MobiDB-lite"/>
    </source>
</evidence>
<reference evidence="2 3" key="1">
    <citation type="submission" date="2018-03" db="EMBL/GenBank/DDBJ databases">
        <title>Draft Genome Sequences of the Obligatory Marine Myxobacteria Enhygromyxa salina SWB005.</title>
        <authorList>
            <person name="Poehlein A."/>
            <person name="Moghaddam J.A."/>
            <person name="Harms H."/>
            <person name="Alanjari M."/>
            <person name="Koenig G.M."/>
            <person name="Daniel R."/>
            <person name="Schaeberle T.F."/>
        </authorList>
    </citation>
    <scope>NUCLEOTIDE SEQUENCE [LARGE SCALE GENOMIC DNA]</scope>
    <source>
        <strain evidence="2 3">SWB005</strain>
    </source>
</reference>
<protein>
    <recommendedName>
        <fullName evidence="4">TIGR04551 family protein</fullName>
    </recommendedName>
</protein>
<dbReference type="RefSeq" id="WP_181198165.1">
    <property type="nucleotide sequence ID" value="NZ_PVNK01000231.1"/>
</dbReference>
<sequence>MGGGGGGGGHGGGGGGGGPGGGDDKEGPAEAAPKDKGALAPVVSVPAQPEGRRRLQLFELHGNLRMRADYFHRLDLDLSLPDDSNLEHKFFVPPSTYEPIADDGSGDTGIQYNDAGCQAQLAASGVSAARIAKRCDRRRGFGGANMRLRLSPTIHVTDTVKVHAQVDLLDNLVLGSTPDSFAAESPFAPMDLFTRTQYPPLEGVNSFDDSITVKRAWGEIRFGFGMTLEFGRMPNHWGLGIVQNDGNGVDRQEKGDIIRMIDTDYGDSVDTVRLTFDFGPDKRNAITLGVSYDWAASGPTTAQLLGPEWESGNLVAQTLSAEFYDNVHQFSLWIERRDDPSMLRRKLSTGNPVVNYGFKTWMRWQTIDRAIGAPGLGDGLGTNPSIYPDDPNAEPGDPDGLNHAGVPLGNGMLDEDGNSGLDNYSASLVHRRGWLLTPDLWLRINWRTLRVEAEAALVVGNFSHRDIGDSRIFPDEIAAVTATEDTGILQFGYALEFKYGLFKDRFHIGLDQGFASGDSSPPYSNQYQSPLPVTGGDYAGFGTFRFNPAYVQDLLLFKELLGTVANAAYVKPWAAFYFFQNNVSARADVEFAGAVDPNGTLAGDRSLWGLELAGSVRYHDAEEPIFFQLQYGAMFPFGAWNPTITDSEGNVGRVDSRAAQTVQAQLGVRF</sequence>
<name>A0A2S9XG17_9BACT</name>
<organism evidence="2 3">
    <name type="scientific">Enhygromyxa salina</name>
    <dbReference type="NCBI Taxonomy" id="215803"/>
    <lineage>
        <taxon>Bacteria</taxon>
        <taxon>Pseudomonadati</taxon>
        <taxon>Myxococcota</taxon>
        <taxon>Polyangia</taxon>
        <taxon>Nannocystales</taxon>
        <taxon>Nannocystaceae</taxon>
        <taxon>Enhygromyxa</taxon>
    </lineage>
</organism>